<protein>
    <submittedName>
        <fullName evidence="1">Uncharacterized protein</fullName>
    </submittedName>
</protein>
<keyword evidence="2" id="KW-1185">Reference proteome</keyword>
<accession>A0A9P8T4U3</accession>
<gene>
    <name evidence="1" type="ORF">OGAPHI_003802</name>
</gene>
<evidence type="ECO:0000313" key="2">
    <source>
        <dbReference type="Proteomes" id="UP000769157"/>
    </source>
</evidence>
<comment type="caution">
    <text evidence="1">The sequence shown here is derived from an EMBL/GenBank/DDBJ whole genome shotgun (WGS) entry which is preliminary data.</text>
</comment>
<evidence type="ECO:0000313" key="1">
    <source>
        <dbReference type="EMBL" id="KAH3665614.1"/>
    </source>
</evidence>
<dbReference type="GeneID" id="70235767"/>
<dbReference type="Proteomes" id="UP000769157">
    <property type="component" value="Unassembled WGS sequence"/>
</dbReference>
<reference evidence="1" key="2">
    <citation type="submission" date="2021-01" db="EMBL/GenBank/DDBJ databases">
        <authorList>
            <person name="Schikora-Tamarit M.A."/>
        </authorList>
    </citation>
    <scope>NUCLEOTIDE SEQUENCE</scope>
    <source>
        <strain evidence="1">CBS6075</strain>
    </source>
</reference>
<reference evidence="1" key="1">
    <citation type="journal article" date="2021" name="Open Biol.">
        <title>Shared evolutionary footprints suggest mitochondrial oxidative damage underlies multiple complex I losses in fungi.</title>
        <authorList>
            <person name="Schikora-Tamarit M.A."/>
            <person name="Marcet-Houben M."/>
            <person name="Nosek J."/>
            <person name="Gabaldon T."/>
        </authorList>
    </citation>
    <scope>NUCLEOTIDE SEQUENCE</scope>
    <source>
        <strain evidence="1">CBS6075</strain>
    </source>
</reference>
<sequence length="119" mass="13102">MSAVEIVVLFSFVFTDEHHGKDVGLEVETGRVLVYLAKQVVGTRDPVELERLGEFLRLQEIRSISVVILERVVAALDELAQPDKVAEFKIRSGGDERVAQFACAVGAEVGSFWVGEQLS</sequence>
<dbReference type="EMBL" id="JAEUBE010000295">
    <property type="protein sequence ID" value="KAH3665614.1"/>
    <property type="molecule type" value="Genomic_DNA"/>
</dbReference>
<organism evidence="1 2">
    <name type="scientific">Ogataea philodendri</name>
    <dbReference type="NCBI Taxonomy" id="1378263"/>
    <lineage>
        <taxon>Eukaryota</taxon>
        <taxon>Fungi</taxon>
        <taxon>Dikarya</taxon>
        <taxon>Ascomycota</taxon>
        <taxon>Saccharomycotina</taxon>
        <taxon>Pichiomycetes</taxon>
        <taxon>Pichiales</taxon>
        <taxon>Pichiaceae</taxon>
        <taxon>Ogataea</taxon>
    </lineage>
</organism>
<dbReference type="RefSeq" id="XP_046060818.1">
    <property type="nucleotide sequence ID" value="XM_046204812.1"/>
</dbReference>
<name>A0A9P8T4U3_9ASCO</name>
<dbReference type="AlphaFoldDB" id="A0A9P8T4U3"/>
<proteinExistence type="predicted"/>